<accession>A0AAW2DMQ1</accession>
<dbReference type="AlphaFoldDB" id="A0AAW2DMQ1"/>
<evidence type="ECO:0000313" key="2">
    <source>
        <dbReference type="EMBL" id="KAL0011681.1"/>
    </source>
</evidence>
<evidence type="ECO:0000313" key="3">
    <source>
        <dbReference type="Proteomes" id="UP001459277"/>
    </source>
</evidence>
<comment type="caution">
    <text evidence="2">The sequence shown here is derived from an EMBL/GenBank/DDBJ whole genome shotgun (WGS) entry which is preliminary data.</text>
</comment>
<feature type="coiled-coil region" evidence="1">
    <location>
        <begin position="41"/>
        <end position="68"/>
    </location>
</feature>
<organism evidence="2 3">
    <name type="scientific">Lithocarpus litseifolius</name>
    <dbReference type="NCBI Taxonomy" id="425828"/>
    <lineage>
        <taxon>Eukaryota</taxon>
        <taxon>Viridiplantae</taxon>
        <taxon>Streptophyta</taxon>
        <taxon>Embryophyta</taxon>
        <taxon>Tracheophyta</taxon>
        <taxon>Spermatophyta</taxon>
        <taxon>Magnoliopsida</taxon>
        <taxon>eudicotyledons</taxon>
        <taxon>Gunneridae</taxon>
        <taxon>Pentapetalae</taxon>
        <taxon>rosids</taxon>
        <taxon>fabids</taxon>
        <taxon>Fagales</taxon>
        <taxon>Fagaceae</taxon>
        <taxon>Lithocarpus</taxon>
    </lineage>
</organism>
<gene>
    <name evidence="2" type="ORF">SO802_006789</name>
</gene>
<name>A0AAW2DMQ1_9ROSI</name>
<protein>
    <submittedName>
        <fullName evidence="2">Uncharacterized protein</fullName>
    </submittedName>
</protein>
<sequence>MADDAAMEVSVPERTTIPSGDNLVWVDVPPLLESACKGNRDNNHKREVGEMEDAMKSLENKNLGFEKKNGHHYYTGWDEINEVGANRLDYELLKDLAQSGFQNLKVIDKDRIEFCGKSNGIEVE</sequence>
<keyword evidence="1" id="KW-0175">Coiled coil</keyword>
<dbReference type="Proteomes" id="UP001459277">
    <property type="component" value="Unassembled WGS sequence"/>
</dbReference>
<reference evidence="2 3" key="1">
    <citation type="submission" date="2024-01" db="EMBL/GenBank/DDBJ databases">
        <title>A telomere-to-telomere, gap-free genome of sweet tea (Lithocarpus litseifolius).</title>
        <authorList>
            <person name="Zhou J."/>
        </authorList>
    </citation>
    <scope>NUCLEOTIDE SEQUENCE [LARGE SCALE GENOMIC DNA]</scope>
    <source>
        <strain evidence="2">Zhou-2022a</strain>
        <tissue evidence="2">Leaf</tissue>
    </source>
</reference>
<dbReference type="EMBL" id="JAZDWU010000002">
    <property type="protein sequence ID" value="KAL0011681.1"/>
    <property type="molecule type" value="Genomic_DNA"/>
</dbReference>
<proteinExistence type="predicted"/>
<evidence type="ECO:0000256" key="1">
    <source>
        <dbReference type="SAM" id="Coils"/>
    </source>
</evidence>
<keyword evidence="3" id="KW-1185">Reference proteome</keyword>